<proteinExistence type="predicted"/>
<protein>
    <submittedName>
        <fullName evidence="1">Uncharacterized protein</fullName>
    </submittedName>
</protein>
<name>A0A951IW09_9BACT</name>
<accession>A0A951IW09</accession>
<comment type="caution">
    <text evidence="1">The sequence shown here is derived from an EMBL/GenBank/DDBJ whole genome shotgun (WGS) entry which is preliminary data.</text>
</comment>
<keyword evidence="2" id="KW-1185">Reference proteome</keyword>
<gene>
    <name evidence="1" type="ORF">EGN73_02180</name>
</gene>
<dbReference type="AlphaFoldDB" id="A0A951IW09"/>
<dbReference type="Proteomes" id="UP000727490">
    <property type="component" value="Unassembled WGS sequence"/>
</dbReference>
<evidence type="ECO:0000313" key="2">
    <source>
        <dbReference type="Proteomes" id="UP000727490"/>
    </source>
</evidence>
<organism evidence="1 2">
    <name type="scientific">Arthrospiribacter ruber</name>
    <dbReference type="NCBI Taxonomy" id="2487934"/>
    <lineage>
        <taxon>Bacteria</taxon>
        <taxon>Pseudomonadati</taxon>
        <taxon>Bacteroidota</taxon>
        <taxon>Cytophagia</taxon>
        <taxon>Cytophagales</taxon>
        <taxon>Cyclobacteriaceae</taxon>
        <taxon>Arthrospiribacter</taxon>
    </lineage>
</organism>
<dbReference type="EMBL" id="RPHB01000001">
    <property type="protein sequence ID" value="MBW3466623.1"/>
    <property type="molecule type" value="Genomic_DNA"/>
</dbReference>
<sequence length="64" mass="7779">MDHFSEEPACRAGLCLGCFKKRLWREFTREYFVPCVLNYFVNPIVRDIINPTEEERIQLWKKNK</sequence>
<reference evidence="1 2" key="1">
    <citation type="journal article" date="2020" name="Syst. Appl. Microbiol.">
        <title>Arthrospiribacter ruber gen. nov., sp. nov., a novel bacterium isolated from Arthrospira cultures.</title>
        <authorList>
            <person name="Waleron M."/>
            <person name="Misztak A."/>
            <person name="Waleron M.M."/>
            <person name="Furmaniak M."/>
            <person name="Mrozik A."/>
            <person name="Waleron K."/>
        </authorList>
    </citation>
    <scope>NUCLEOTIDE SEQUENCE [LARGE SCALE GENOMIC DNA]</scope>
    <source>
        <strain evidence="1 2">DPMB0001</strain>
    </source>
</reference>
<evidence type="ECO:0000313" key="1">
    <source>
        <dbReference type="EMBL" id="MBW3466623.1"/>
    </source>
</evidence>